<protein>
    <recommendedName>
        <fullName evidence="7">Small ribosomal subunit protein eS4 central region domain-containing protein</fullName>
    </recommendedName>
</protein>
<comment type="similarity">
    <text evidence="1">Belongs to the eukaryotic ribosomal protein eS4 family.</text>
</comment>
<feature type="compositionally biased region" description="Pro residues" evidence="6">
    <location>
        <begin position="149"/>
        <end position="165"/>
    </location>
</feature>
<proteinExistence type="evidence at protein level"/>
<dbReference type="EnsemblPlants" id="Zm00001eb270360_T001">
    <property type="protein sequence ID" value="Zm00001eb270360_P001"/>
    <property type="gene ID" value="Zm00001eb270360"/>
</dbReference>
<evidence type="ECO:0000256" key="6">
    <source>
        <dbReference type="SAM" id="MobiDB-lite"/>
    </source>
</evidence>
<keyword evidence="10" id="KW-1267">Proteomics identification</keyword>
<dbReference type="FunFam" id="2.40.50.740:FF:000001">
    <property type="entry name" value="40S ribosomal protein S4"/>
    <property type="match status" value="1"/>
</dbReference>
<dbReference type="GO" id="GO:0003723">
    <property type="term" value="F:RNA binding"/>
    <property type="evidence" value="ECO:0000318"/>
    <property type="project" value="GO_Central"/>
</dbReference>
<dbReference type="GO" id="GO:0022627">
    <property type="term" value="C:cytosolic small ribosomal subunit"/>
    <property type="evidence" value="ECO:0000318"/>
    <property type="project" value="GO_Central"/>
</dbReference>
<feature type="domain" description="Small ribosomal subunit protein eS4 central region" evidence="7">
    <location>
        <begin position="195"/>
        <end position="245"/>
    </location>
</feature>
<dbReference type="InterPro" id="IPR000876">
    <property type="entry name" value="Ribosomal_eS4"/>
</dbReference>
<evidence type="ECO:0000259" key="7">
    <source>
        <dbReference type="Pfam" id="PF00900"/>
    </source>
</evidence>
<evidence type="ECO:0000313" key="9">
    <source>
        <dbReference type="Proteomes" id="UP000007305"/>
    </source>
</evidence>
<dbReference type="GO" id="GO:0006412">
    <property type="term" value="P:translation"/>
    <property type="evidence" value="ECO:0000318"/>
    <property type="project" value="GO_Central"/>
</dbReference>
<feature type="compositionally biased region" description="Low complexity" evidence="6">
    <location>
        <begin position="54"/>
        <end position="70"/>
    </location>
</feature>
<dbReference type="GO" id="GO:0019843">
    <property type="term" value="F:rRNA binding"/>
    <property type="evidence" value="ECO:0007669"/>
    <property type="project" value="UniProtKB-KW"/>
</dbReference>
<keyword evidence="9" id="KW-1185">Reference proteome</keyword>
<evidence type="ECO:0000313" key="8">
    <source>
        <dbReference type="EnsemblPlants" id="Zm00001eb270360_P001"/>
    </source>
</evidence>
<feature type="compositionally biased region" description="Polar residues" evidence="6">
    <location>
        <begin position="137"/>
        <end position="148"/>
    </location>
</feature>
<reference evidence="8" key="3">
    <citation type="submission" date="2021-05" db="UniProtKB">
        <authorList>
            <consortium name="EnsemblPlants"/>
        </authorList>
    </citation>
    <scope>IDENTIFICATION</scope>
    <source>
        <strain evidence="8">cv. B73</strain>
    </source>
</reference>
<reference evidence="9" key="1">
    <citation type="journal article" date="2009" name="Science">
        <title>The B73 maize genome: complexity, diversity, and dynamics.</title>
        <authorList>
            <person name="Schnable P.S."/>
            <person name="Ware D."/>
            <person name="Fulton R.S."/>
            <person name="Stein J.C."/>
            <person name="Wei F."/>
            <person name="Pasternak S."/>
            <person name="Liang C."/>
            <person name="Zhang J."/>
            <person name="Fulton L."/>
            <person name="Graves T.A."/>
            <person name="Minx P."/>
            <person name="Reily A.D."/>
            <person name="Courtney L."/>
            <person name="Kruchowski S.S."/>
            <person name="Tomlinson C."/>
            <person name="Strong C."/>
            <person name="Delehaunty K."/>
            <person name="Fronick C."/>
            <person name="Courtney B."/>
            <person name="Rock S.M."/>
            <person name="Belter E."/>
            <person name="Du F."/>
            <person name="Kim K."/>
            <person name="Abbott R.M."/>
            <person name="Cotton M."/>
            <person name="Levy A."/>
            <person name="Marchetto P."/>
            <person name="Ochoa K."/>
            <person name="Jackson S.M."/>
            <person name="Gillam B."/>
            <person name="Chen W."/>
            <person name="Yan L."/>
            <person name="Higginbotham J."/>
            <person name="Cardenas M."/>
            <person name="Waligorski J."/>
            <person name="Applebaum E."/>
            <person name="Phelps L."/>
            <person name="Falcone J."/>
            <person name="Kanchi K."/>
            <person name="Thane T."/>
            <person name="Scimone A."/>
            <person name="Thane N."/>
            <person name="Henke J."/>
            <person name="Wang T."/>
            <person name="Ruppert J."/>
            <person name="Shah N."/>
            <person name="Rotter K."/>
            <person name="Hodges J."/>
            <person name="Ingenthron E."/>
            <person name="Cordes M."/>
            <person name="Kohlberg S."/>
            <person name="Sgro J."/>
            <person name="Delgado B."/>
            <person name="Mead K."/>
            <person name="Chinwalla A."/>
            <person name="Leonard S."/>
            <person name="Crouse K."/>
            <person name="Collura K."/>
            <person name="Kudrna D."/>
            <person name="Currie J."/>
            <person name="He R."/>
            <person name="Angelova A."/>
            <person name="Rajasekar S."/>
            <person name="Mueller T."/>
            <person name="Lomeli R."/>
            <person name="Scara G."/>
            <person name="Ko A."/>
            <person name="Delaney K."/>
            <person name="Wissotski M."/>
            <person name="Lopez G."/>
            <person name="Campos D."/>
            <person name="Braidotti M."/>
            <person name="Ashley E."/>
            <person name="Golser W."/>
            <person name="Kim H."/>
            <person name="Lee S."/>
            <person name="Lin J."/>
            <person name="Dujmic Z."/>
            <person name="Kim W."/>
            <person name="Talag J."/>
            <person name="Zuccolo A."/>
            <person name="Fan C."/>
            <person name="Sebastian A."/>
            <person name="Kramer M."/>
            <person name="Spiegel L."/>
            <person name="Nascimento L."/>
            <person name="Zutavern T."/>
            <person name="Miller B."/>
            <person name="Ambroise C."/>
            <person name="Muller S."/>
            <person name="Spooner W."/>
            <person name="Narechania A."/>
            <person name="Ren L."/>
            <person name="Wei S."/>
            <person name="Kumari S."/>
            <person name="Faga B."/>
            <person name="Levy M.J."/>
            <person name="McMahan L."/>
            <person name="Van Buren P."/>
            <person name="Vaughn M.W."/>
            <person name="Ying K."/>
            <person name="Yeh C.-T."/>
            <person name="Emrich S.J."/>
            <person name="Jia Y."/>
            <person name="Kalyanaraman A."/>
            <person name="Hsia A.-P."/>
            <person name="Barbazuk W.B."/>
            <person name="Baucom R.S."/>
            <person name="Brutnell T.P."/>
            <person name="Carpita N.C."/>
            <person name="Chaparro C."/>
            <person name="Chia J.-M."/>
            <person name="Deragon J.-M."/>
            <person name="Estill J.C."/>
            <person name="Fu Y."/>
            <person name="Jeddeloh J.A."/>
            <person name="Han Y."/>
            <person name="Lee H."/>
            <person name="Li P."/>
            <person name="Lisch D.R."/>
            <person name="Liu S."/>
            <person name="Liu Z."/>
            <person name="Nagel D.H."/>
            <person name="McCann M.C."/>
            <person name="SanMiguel P."/>
            <person name="Myers A.M."/>
            <person name="Nettleton D."/>
            <person name="Nguyen J."/>
            <person name="Penning B.W."/>
            <person name="Ponnala L."/>
            <person name="Schneider K.L."/>
            <person name="Schwartz D.C."/>
            <person name="Sharma A."/>
            <person name="Soderlund C."/>
            <person name="Springer N.M."/>
            <person name="Sun Q."/>
            <person name="Wang H."/>
            <person name="Waterman M."/>
            <person name="Westerman R."/>
            <person name="Wolfgruber T.K."/>
            <person name="Yang L."/>
            <person name="Yu Y."/>
            <person name="Zhang L."/>
            <person name="Zhou S."/>
            <person name="Zhu Q."/>
            <person name="Bennetzen J.L."/>
            <person name="Dawe R.K."/>
            <person name="Jiang J."/>
            <person name="Jiang N."/>
            <person name="Presting G.G."/>
            <person name="Wessler S.R."/>
            <person name="Aluru S."/>
            <person name="Martienssen R.A."/>
            <person name="Clifton S.W."/>
            <person name="McCombie W.R."/>
            <person name="Wing R.A."/>
            <person name="Wilson R.K."/>
        </authorList>
    </citation>
    <scope>NUCLEOTIDE SEQUENCE [LARGE SCALE GENOMIC DNA]</scope>
    <source>
        <strain evidence="9">cv. B73</strain>
    </source>
</reference>
<name>A0A804PU27_MAIZE</name>
<keyword evidence="5" id="KW-0687">Ribonucleoprotein</keyword>
<dbReference type="Pfam" id="PF00900">
    <property type="entry name" value="Ribosomal_S4e"/>
    <property type="match status" value="1"/>
</dbReference>
<dbReference type="InterPro" id="IPR013845">
    <property type="entry name" value="Ribosomal_eS4_central_region"/>
</dbReference>
<dbReference type="PANTHER" id="PTHR11581:SF44">
    <property type="entry name" value="RIBOSOMAL PROTEIN S4E CENTRAL REGION DOMAIN-CONTAINING PROTEIN"/>
    <property type="match status" value="1"/>
</dbReference>
<dbReference type="InterPro" id="IPR038237">
    <property type="entry name" value="Ribosomal_eS4_central_sf"/>
</dbReference>
<dbReference type="Gene3D" id="2.40.50.740">
    <property type="match status" value="1"/>
</dbReference>
<dbReference type="GO" id="GO:0003735">
    <property type="term" value="F:structural constituent of ribosome"/>
    <property type="evidence" value="ECO:0000318"/>
    <property type="project" value="GO_Central"/>
</dbReference>
<feature type="compositionally biased region" description="Pro residues" evidence="6">
    <location>
        <begin position="98"/>
        <end position="107"/>
    </location>
</feature>
<organism evidence="8 9">
    <name type="scientific">Zea mays</name>
    <name type="common">Maize</name>
    <dbReference type="NCBI Taxonomy" id="4577"/>
    <lineage>
        <taxon>Eukaryota</taxon>
        <taxon>Viridiplantae</taxon>
        <taxon>Streptophyta</taxon>
        <taxon>Embryophyta</taxon>
        <taxon>Tracheophyta</taxon>
        <taxon>Spermatophyta</taxon>
        <taxon>Magnoliopsida</taxon>
        <taxon>Liliopsida</taxon>
        <taxon>Poales</taxon>
        <taxon>Poaceae</taxon>
        <taxon>PACMAD clade</taxon>
        <taxon>Panicoideae</taxon>
        <taxon>Andropogonodae</taxon>
        <taxon>Andropogoneae</taxon>
        <taxon>Tripsacinae</taxon>
        <taxon>Zea</taxon>
    </lineage>
</organism>
<sequence>MVQQKLEEVDQDRCRIIPSLSYGPMGIRNKQKCCKLEIRQALLPLPGDAKSQPALATTTQVAATQTTAPAEDATVEATTESDPAMPTPLSPYTNYPDLKPPSTPMPPSVESEVETKAGSTMTEGPAVVNSAPIADASTGSSPVNTRPRPQSPYPNYPDFKPPSSPSPKYMRMRRLAQFSYTLSLIVLVEHDDLGSCFKLCKVRSVQFGQKGIPYLNTYDDHTIRYPDPLIKANDTIKIDLETNKIMDLFKLDVATWSW</sequence>
<accession>A0A804PU27</accession>
<dbReference type="Proteomes" id="UP000007305">
    <property type="component" value="Chromosome 6"/>
</dbReference>
<evidence type="ECO:0000256" key="3">
    <source>
        <dbReference type="ARBA" id="ARBA00022884"/>
    </source>
</evidence>
<dbReference type="Gramene" id="Zm00001eb270360_T001">
    <property type="protein sequence ID" value="Zm00001eb270360_P001"/>
    <property type="gene ID" value="Zm00001eb270360"/>
</dbReference>
<dbReference type="PANTHER" id="PTHR11581">
    <property type="entry name" value="30S/40S RIBOSOMAL PROTEIN S4"/>
    <property type="match status" value="1"/>
</dbReference>
<keyword evidence="3" id="KW-0694">RNA-binding</keyword>
<keyword evidence="2" id="KW-0699">rRNA-binding</keyword>
<evidence type="ECO:0007829" key="10">
    <source>
        <dbReference type="PeptideAtlas" id="A0A804PU27"/>
    </source>
</evidence>
<dbReference type="InParanoid" id="A0A804PU27"/>
<keyword evidence="4" id="KW-0689">Ribosomal protein</keyword>
<evidence type="ECO:0000256" key="5">
    <source>
        <dbReference type="ARBA" id="ARBA00023274"/>
    </source>
</evidence>
<evidence type="ECO:0000256" key="4">
    <source>
        <dbReference type="ARBA" id="ARBA00022980"/>
    </source>
</evidence>
<feature type="region of interest" description="Disordered" evidence="6">
    <location>
        <begin position="54"/>
        <end position="166"/>
    </location>
</feature>
<evidence type="ECO:0000256" key="1">
    <source>
        <dbReference type="ARBA" id="ARBA00007500"/>
    </source>
</evidence>
<reference evidence="8" key="2">
    <citation type="submission" date="2019-07" db="EMBL/GenBank/DDBJ databases">
        <authorList>
            <person name="Seetharam A."/>
            <person name="Woodhouse M."/>
            <person name="Cannon E."/>
        </authorList>
    </citation>
    <scope>NUCLEOTIDE SEQUENCE [LARGE SCALE GENOMIC DNA]</scope>
    <source>
        <strain evidence="8">cv. B73</strain>
    </source>
</reference>
<dbReference type="AlphaFoldDB" id="A0A804PU27"/>
<evidence type="ECO:0000256" key="2">
    <source>
        <dbReference type="ARBA" id="ARBA00022730"/>
    </source>
</evidence>